<name>A0A8J6MCZ7_9FIRM</name>
<sequence length="463" mass="50344">MAYNYDSSGGYNGGDNDNSELISWIIVVAALVMFWPVGLFLLFRKLTGNSVGSGTNRRYQQRHPYDIQQDAAAGAGPYKPSSSASGAGSSASSAKPGASSSASSAQSGARTDRGGYNYKYEYRYQYQGGQQAGQQQSQQAAGRQSYAGRGRSKQPGMQGVPYQKRRKNVDLNKGKGMTIWGGILTGIFGFISAVSFPAILFSEGLLGTLAAMAPLLGFTGLGVVLLVCGAQRSKKAKRFRKYLALIGKRDSISIATLAQAMPVSYHTACDDLQEMLDEGYIPTGYLDMSSGRLILSDEGIREEVPVQEEEVEEVEEPTRSAEEDDAILREIKQTNDAIADPVMSAKIDRIGEITSKILEYQRKNPNKNSQLRSFLSYYLPTTLKILKAYAQMEAQGIEGENIRAAKERIEGMMDKVVEGFEKQLDKLFQDDAMDITTDVEVLERMLDKDGLSGGTGGFTLGGV</sequence>
<feature type="transmembrane region" description="Helical" evidence="2">
    <location>
        <begin position="177"/>
        <end position="199"/>
    </location>
</feature>
<dbReference type="EMBL" id="JACOPQ010000005">
    <property type="protein sequence ID" value="MBC5736894.1"/>
    <property type="molecule type" value="Genomic_DNA"/>
</dbReference>
<accession>A0A8J6MCZ7</accession>
<evidence type="ECO:0000313" key="3">
    <source>
        <dbReference type="EMBL" id="MBC5736894.1"/>
    </source>
</evidence>
<keyword evidence="2" id="KW-0812">Transmembrane</keyword>
<dbReference type="Proteomes" id="UP000607645">
    <property type="component" value="Unassembled WGS sequence"/>
</dbReference>
<keyword evidence="4" id="KW-1185">Reference proteome</keyword>
<feature type="compositionally biased region" description="Low complexity" evidence="1">
    <location>
        <begin position="131"/>
        <end position="149"/>
    </location>
</feature>
<proteinExistence type="predicted"/>
<feature type="compositionally biased region" description="Low complexity" evidence="1">
    <location>
        <begin position="71"/>
        <end position="109"/>
    </location>
</feature>
<dbReference type="RefSeq" id="WP_186918939.1">
    <property type="nucleotide sequence ID" value="NZ_JACOPQ010000005.1"/>
</dbReference>
<feature type="transmembrane region" description="Helical" evidence="2">
    <location>
        <begin position="21"/>
        <end position="43"/>
    </location>
</feature>
<dbReference type="AlphaFoldDB" id="A0A8J6MCZ7"/>
<keyword evidence="2" id="KW-0472">Membrane</keyword>
<feature type="region of interest" description="Disordered" evidence="1">
    <location>
        <begin position="131"/>
        <end position="166"/>
    </location>
</feature>
<feature type="region of interest" description="Disordered" evidence="1">
    <location>
        <begin position="71"/>
        <end position="112"/>
    </location>
</feature>
<organism evidence="3 4">
    <name type="scientific">Lawsonibacter faecis</name>
    <dbReference type="NCBI Taxonomy" id="2763052"/>
    <lineage>
        <taxon>Bacteria</taxon>
        <taxon>Bacillati</taxon>
        <taxon>Bacillota</taxon>
        <taxon>Clostridia</taxon>
        <taxon>Eubacteriales</taxon>
        <taxon>Oscillospiraceae</taxon>
        <taxon>Lawsonibacter</taxon>
    </lineage>
</organism>
<reference evidence="3" key="1">
    <citation type="submission" date="2020-08" db="EMBL/GenBank/DDBJ databases">
        <title>Genome public.</title>
        <authorList>
            <person name="Liu C."/>
            <person name="Sun Q."/>
        </authorList>
    </citation>
    <scope>NUCLEOTIDE SEQUENCE</scope>
    <source>
        <strain evidence="3">NSJ-52</strain>
    </source>
</reference>
<evidence type="ECO:0000313" key="4">
    <source>
        <dbReference type="Proteomes" id="UP000607645"/>
    </source>
</evidence>
<keyword evidence="2" id="KW-1133">Transmembrane helix</keyword>
<dbReference type="InterPro" id="IPR018770">
    <property type="entry name" value="ChloroindolylP_hydrolase"/>
</dbReference>
<evidence type="ECO:0000256" key="2">
    <source>
        <dbReference type="SAM" id="Phobius"/>
    </source>
</evidence>
<evidence type="ECO:0000256" key="1">
    <source>
        <dbReference type="SAM" id="MobiDB-lite"/>
    </source>
</evidence>
<feature type="transmembrane region" description="Helical" evidence="2">
    <location>
        <begin position="205"/>
        <end position="230"/>
    </location>
</feature>
<protein>
    <submittedName>
        <fullName evidence="3">5-bromo-4-chloroindolyl phosphate hydrolysis family protein</fullName>
    </submittedName>
</protein>
<gene>
    <name evidence="3" type="ORF">H8S62_07690</name>
</gene>
<dbReference type="Pfam" id="PF10112">
    <property type="entry name" value="Halogen_Hydrol"/>
    <property type="match status" value="1"/>
</dbReference>
<comment type="caution">
    <text evidence="3">The sequence shown here is derived from an EMBL/GenBank/DDBJ whole genome shotgun (WGS) entry which is preliminary data.</text>
</comment>